<evidence type="ECO:0000313" key="2">
    <source>
        <dbReference type="Proteomes" id="UP000179642"/>
    </source>
</evidence>
<accession>A0A1S2QA30</accession>
<comment type="caution">
    <text evidence="1">The sequence shown here is derived from an EMBL/GenBank/DDBJ whole genome shotgun (WGS) entry which is preliminary data.</text>
</comment>
<sequence>MAAAMASAGRFLRRSPFATAQFARGHAHGRRTGECGAGAVGDEEAAVRHVTPGPRVHAVGAVHVRPTGSACGA</sequence>
<dbReference type="EMBL" id="MLYO01000041">
    <property type="protein sequence ID" value="OIK02095.1"/>
    <property type="molecule type" value="Genomic_DNA"/>
</dbReference>
<proteinExistence type="predicted"/>
<organism evidence="1 2">
    <name type="scientific">Streptomyces monashensis</name>
    <dbReference type="NCBI Taxonomy" id="1678012"/>
    <lineage>
        <taxon>Bacteria</taxon>
        <taxon>Bacillati</taxon>
        <taxon>Actinomycetota</taxon>
        <taxon>Actinomycetes</taxon>
        <taxon>Kitasatosporales</taxon>
        <taxon>Streptomycetaceae</taxon>
        <taxon>Streptomyces</taxon>
    </lineage>
</organism>
<dbReference type="Proteomes" id="UP000179642">
    <property type="component" value="Unassembled WGS sequence"/>
</dbReference>
<gene>
    <name evidence="1" type="ORF">BIV23_24860</name>
</gene>
<keyword evidence="2" id="KW-1185">Reference proteome</keyword>
<evidence type="ECO:0000313" key="1">
    <source>
        <dbReference type="EMBL" id="OIK02095.1"/>
    </source>
</evidence>
<reference evidence="1 2" key="1">
    <citation type="submission" date="2016-10" db="EMBL/GenBank/DDBJ databases">
        <title>Genome sequence of Streptomyces sp. MUSC 1.</title>
        <authorList>
            <person name="Lee L.-H."/>
            <person name="Ser H.-L."/>
            <person name="Law J.W.-F."/>
        </authorList>
    </citation>
    <scope>NUCLEOTIDE SEQUENCE [LARGE SCALE GENOMIC DNA]</scope>
    <source>
        <strain evidence="1 2">MUSC 1</strain>
    </source>
</reference>
<protein>
    <submittedName>
        <fullName evidence="1">Uncharacterized protein</fullName>
    </submittedName>
</protein>
<name>A0A1S2QA30_9ACTN</name>
<dbReference type="AlphaFoldDB" id="A0A1S2QA30"/>